<evidence type="ECO:0000256" key="6">
    <source>
        <dbReference type="ARBA" id="ARBA00022737"/>
    </source>
</evidence>
<dbReference type="STRING" id="1314790.A0A1Y1XR16"/>
<dbReference type="SUPFAM" id="SSF50249">
    <property type="entry name" value="Nucleic acid-binding proteins"/>
    <property type="match status" value="1"/>
</dbReference>
<dbReference type="AlphaFoldDB" id="A0A1Y1XR16"/>
<keyword evidence="9 15" id="KW-0067">ATP-binding</keyword>
<evidence type="ECO:0000256" key="15">
    <source>
        <dbReference type="RuleBase" id="RU000617"/>
    </source>
</evidence>
<evidence type="ECO:0000259" key="17">
    <source>
        <dbReference type="PROSITE" id="PS50160"/>
    </source>
</evidence>
<keyword evidence="13" id="KW-0539">Nucleus</keyword>
<evidence type="ECO:0000256" key="4">
    <source>
        <dbReference type="ARBA" id="ARBA00022598"/>
    </source>
</evidence>
<keyword evidence="20" id="KW-1185">Reference proteome</keyword>
<dbReference type="Proteomes" id="UP000193498">
    <property type="component" value="Unassembled WGS sequence"/>
</dbReference>
<comment type="cofactor">
    <cofactor evidence="1">
        <name>Mg(2+)</name>
        <dbReference type="ChEBI" id="CHEBI:18420"/>
    </cofactor>
</comment>
<keyword evidence="5" id="KW-0479">Metal-binding</keyword>
<evidence type="ECO:0000256" key="12">
    <source>
        <dbReference type="ARBA" id="ARBA00023204"/>
    </source>
</evidence>
<comment type="catalytic activity">
    <reaction evidence="14 15">
        <text>ATP + (deoxyribonucleotide)n-3'-hydroxyl + 5'-phospho-(deoxyribonucleotide)m = (deoxyribonucleotide)n+m + AMP + diphosphate.</text>
        <dbReference type="EC" id="6.5.1.1"/>
    </reaction>
</comment>
<dbReference type="GO" id="GO:0071897">
    <property type="term" value="P:DNA biosynthetic process"/>
    <property type="evidence" value="ECO:0007669"/>
    <property type="project" value="InterPro"/>
</dbReference>
<feature type="domain" description="ATP-dependent DNA ligase family profile" evidence="17">
    <location>
        <begin position="290"/>
        <end position="424"/>
    </location>
</feature>
<evidence type="ECO:0000256" key="16">
    <source>
        <dbReference type="RuleBase" id="RU004196"/>
    </source>
</evidence>
<feature type="domain" description="BRCT" evidence="18">
    <location>
        <begin position="589"/>
        <end position="679"/>
    </location>
</feature>
<dbReference type="GO" id="GO:0046872">
    <property type="term" value="F:metal ion binding"/>
    <property type="evidence" value="ECO:0007669"/>
    <property type="project" value="UniProtKB-KW"/>
</dbReference>
<keyword evidence="8 15" id="KW-0227">DNA damage</keyword>
<evidence type="ECO:0000256" key="9">
    <source>
        <dbReference type="ARBA" id="ARBA00022840"/>
    </source>
</evidence>
<keyword evidence="11 15" id="KW-0233">DNA recombination</keyword>
<dbReference type="PANTHER" id="PTHR45997:SF1">
    <property type="entry name" value="DNA LIGASE 4"/>
    <property type="match status" value="1"/>
</dbReference>
<organism evidence="19 20">
    <name type="scientific">Basidiobolus meristosporus CBS 931.73</name>
    <dbReference type="NCBI Taxonomy" id="1314790"/>
    <lineage>
        <taxon>Eukaryota</taxon>
        <taxon>Fungi</taxon>
        <taxon>Fungi incertae sedis</taxon>
        <taxon>Zoopagomycota</taxon>
        <taxon>Entomophthoromycotina</taxon>
        <taxon>Basidiobolomycetes</taxon>
        <taxon>Basidiobolales</taxon>
        <taxon>Basidiobolaceae</taxon>
        <taxon>Basidiobolus</taxon>
    </lineage>
</organism>
<dbReference type="Pfam" id="PF01068">
    <property type="entry name" value="DNA_ligase_A_M"/>
    <property type="match status" value="1"/>
</dbReference>
<evidence type="ECO:0000259" key="18">
    <source>
        <dbReference type="PROSITE" id="PS50172"/>
    </source>
</evidence>
<dbReference type="Gene3D" id="1.10.3260.10">
    <property type="entry name" value="DNA ligase, ATP-dependent, N-terminal domain"/>
    <property type="match status" value="1"/>
</dbReference>
<dbReference type="InterPro" id="IPR016059">
    <property type="entry name" value="DNA_ligase_ATP-dep_CS"/>
</dbReference>
<keyword evidence="7 15" id="KW-0547">Nucleotide-binding</keyword>
<dbReference type="OrthoDB" id="151490at2759"/>
<dbReference type="SUPFAM" id="SSF52113">
    <property type="entry name" value="BRCT domain"/>
    <property type="match status" value="2"/>
</dbReference>
<dbReference type="Pfam" id="PF04679">
    <property type="entry name" value="DNA_ligase_A_C"/>
    <property type="match status" value="1"/>
</dbReference>
<evidence type="ECO:0000313" key="20">
    <source>
        <dbReference type="Proteomes" id="UP000193498"/>
    </source>
</evidence>
<name>A0A1Y1XR16_9FUNG</name>
<dbReference type="PANTHER" id="PTHR45997">
    <property type="entry name" value="DNA LIGASE 4"/>
    <property type="match status" value="1"/>
</dbReference>
<dbReference type="CDD" id="cd07968">
    <property type="entry name" value="OBF_DNA_ligase_IV"/>
    <property type="match status" value="1"/>
</dbReference>
<dbReference type="InterPro" id="IPR012340">
    <property type="entry name" value="NA-bd_OB-fold"/>
</dbReference>
<evidence type="ECO:0000256" key="1">
    <source>
        <dbReference type="ARBA" id="ARBA00001946"/>
    </source>
</evidence>
<evidence type="ECO:0000256" key="13">
    <source>
        <dbReference type="ARBA" id="ARBA00023242"/>
    </source>
</evidence>
<evidence type="ECO:0000256" key="7">
    <source>
        <dbReference type="ARBA" id="ARBA00022741"/>
    </source>
</evidence>
<dbReference type="EMBL" id="MCFE01000538">
    <property type="protein sequence ID" value="ORX88177.1"/>
    <property type="molecule type" value="Genomic_DNA"/>
</dbReference>
<dbReference type="PROSITE" id="PS50160">
    <property type="entry name" value="DNA_LIGASE_A3"/>
    <property type="match status" value="1"/>
</dbReference>
<evidence type="ECO:0000256" key="3">
    <source>
        <dbReference type="ARBA" id="ARBA00007572"/>
    </source>
</evidence>
<dbReference type="Pfam" id="PF16589">
    <property type="entry name" value="BRCT_2"/>
    <property type="match status" value="1"/>
</dbReference>
<dbReference type="Gene3D" id="3.40.50.10190">
    <property type="entry name" value="BRCT domain"/>
    <property type="match status" value="2"/>
</dbReference>
<protein>
    <recommendedName>
        <fullName evidence="15">DNA ligase</fullName>
        <ecNumber evidence="15">6.5.1.1</ecNumber>
    </recommendedName>
</protein>
<dbReference type="InterPro" id="IPR012310">
    <property type="entry name" value="DNA_ligase_ATP-dep_cent"/>
</dbReference>
<evidence type="ECO:0000256" key="8">
    <source>
        <dbReference type="ARBA" id="ARBA00022763"/>
    </source>
</evidence>
<keyword evidence="6" id="KW-0677">Repeat</keyword>
<gene>
    <name evidence="19" type="ORF">K493DRAFT_79321</name>
</gene>
<keyword evidence="10" id="KW-0460">Magnesium</keyword>
<dbReference type="InterPro" id="IPR001357">
    <property type="entry name" value="BRCT_dom"/>
</dbReference>
<keyword evidence="4 15" id="KW-0436">Ligase</keyword>
<comment type="subcellular location">
    <subcellularLocation>
        <location evidence="2">Nucleus</location>
    </subcellularLocation>
</comment>
<dbReference type="Pfam" id="PF00533">
    <property type="entry name" value="BRCT"/>
    <property type="match status" value="1"/>
</dbReference>
<dbReference type="InterPro" id="IPR000977">
    <property type="entry name" value="DNA_ligase_ATP-dep"/>
</dbReference>
<dbReference type="InParanoid" id="A0A1Y1XR16"/>
<dbReference type="GO" id="GO:0006310">
    <property type="term" value="P:DNA recombination"/>
    <property type="evidence" value="ECO:0007669"/>
    <property type="project" value="UniProtKB-KW"/>
</dbReference>
<evidence type="ECO:0000256" key="5">
    <source>
        <dbReference type="ARBA" id="ARBA00022723"/>
    </source>
</evidence>
<dbReference type="InterPro" id="IPR036420">
    <property type="entry name" value="BRCT_dom_sf"/>
</dbReference>
<evidence type="ECO:0000256" key="10">
    <source>
        <dbReference type="ARBA" id="ARBA00022842"/>
    </source>
</evidence>
<evidence type="ECO:0000313" key="19">
    <source>
        <dbReference type="EMBL" id="ORX88177.1"/>
    </source>
</evidence>
<dbReference type="Gene3D" id="2.40.50.140">
    <property type="entry name" value="Nucleic acid-binding proteins"/>
    <property type="match status" value="1"/>
</dbReference>
<dbReference type="NCBIfam" id="TIGR00574">
    <property type="entry name" value="dnl1"/>
    <property type="match status" value="1"/>
</dbReference>
<feature type="domain" description="BRCT" evidence="18">
    <location>
        <begin position="780"/>
        <end position="851"/>
    </location>
</feature>
<dbReference type="InterPro" id="IPR029710">
    <property type="entry name" value="LIG4"/>
</dbReference>
<dbReference type="InterPro" id="IPR012308">
    <property type="entry name" value="DNA_ligase_ATP-dep_N"/>
</dbReference>
<dbReference type="Pfam" id="PF04675">
    <property type="entry name" value="DNA_ligase_A_N"/>
    <property type="match status" value="1"/>
</dbReference>
<dbReference type="SMART" id="SM00292">
    <property type="entry name" value="BRCT"/>
    <property type="match status" value="2"/>
</dbReference>
<dbReference type="EC" id="6.5.1.1" evidence="15"/>
<dbReference type="GO" id="GO:0032807">
    <property type="term" value="C:DNA ligase IV complex"/>
    <property type="evidence" value="ECO:0007669"/>
    <property type="project" value="TreeGrafter"/>
</dbReference>
<dbReference type="GO" id="GO:0003677">
    <property type="term" value="F:DNA binding"/>
    <property type="evidence" value="ECO:0007669"/>
    <property type="project" value="InterPro"/>
</dbReference>
<dbReference type="InterPro" id="IPR012309">
    <property type="entry name" value="DNA_ligase_ATP-dep_C"/>
</dbReference>
<reference evidence="19 20" key="1">
    <citation type="submission" date="2016-07" db="EMBL/GenBank/DDBJ databases">
        <title>Pervasive Adenine N6-methylation of Active Genes in Fungi.</title>
        <authorList>
            <consortium name="DOE Joint Genome Institute"/>
            <person name="Mondo S.J."/>
            <person name="Dannebaum R.O."/>
            <person name="Kuo R.C."/>
            <person name="Labutti K."/>
            <person name="Haridas S."/>
            <person name="Kuo A."/>
            <person name="Salamov A."/>
            <person name="Ahrendt S.R."/>
            <person name="Lipzen A."/>
            <person name="Sullivan W."/>
            <person name="Andreopoulos W.B."/>
            <person name="Clum A."/>
            <person name="Lindquist E."/>
            <person name="Daum C."/>
            <person name="Ramamoorthy G.K."/>
            <person name="Gryganskyi A."/>
            <person name="Culley D."/>
            <person name="Magnuson J.K."/>
            <person name="James T.Y."/>
            <person name="O'Malley M.A."/>
            <person name="Stajich J.E."/>
            <person name="Spatafora J.W."/>
            <person name="Visel A."/>
            <person name="Grigoriev I.V."/>
        </authorList>
    </citation>
    <scope>NUCLEOTIDE SEQUENCE [LARGE SCALE GENOMIC DNA]</scope>
    <source>
        <strain evidence="19 20">CBS 931.73</strain>
    </source>
</reference>
<dbReference type="InterPro" id="IPR036599">
    <property type="entry name" value="DNA_ligase_N_sf"/>
</dbReference>
<dbReference type="FunCoup" id="A0A1Y1XR16">
    <property type="interactions" value="327"/>
</dbReference>
<sequence>MCVTLYQLDRERTNYGMKEKVLARTYIAVLGLDKDSDDANNLLNWRLPGKNHQRTTGDFGDVLYEVLVYRSVVVGKGSLTIDDINEQLDLLNRCVSREEEQAIISHLFRYTTAVEQKWIARIILKEFRIGLSEKLVFGAYHPDAYRLFNVCSDLQKVCEDLKDPAIRIKAQDLSVFHPFKPMLSKRTVISNVIKLMNNKQFWIEAKLDGERVQLHKRGAKYQYWTRHSNDNTSMYGSSPSSGSLTPYIHQLFNSKAKNCILDGEMVAYDPLQDALLPFGSLRSASKDESLTQHKIQPCFMVFDIVYCNNTPVIDQPLSERRRLLKNVIQERDGHLHILEHIEATTTKEICDVMDQAIIERGEGIIVKNPQGTYAPNDRNSNWLKLKPEYVDSLADDLDLLIVGGYYGTGSREGRISRFLCAVLDDTLTLSQEMRFKSFCRVGTGYTMQQIENFNSITKDHWLPYDAQSPPTWLNIASNGRERPDVYIYPTHSKIVQVKGAEVIASTSYGAGYTLRFPRFVQFRDDKAWRDAMKISELIPLRKEAATLFTRKVSDLSMSNEKSKRLQKRKKPPSHFPSSLTGAVASKVDALSMLFAGKAFYVMFGDEEHDKHQVETLIKLHGGHFYQDENAQEDTIVISGMLKWSVRNLIKRGTHDIVLPAWVKECVQESTVLPLEKKHFLFATFETEIEFYRGVDRFGDSYTEELTSAELKNIFAKMDVSEALDHPRDLKRRAIEEIEQRYFDSERLPGGLFRPCICYLDLYTNLNDTTSKLEYSSLTAVEYMLRFYGAEVSAVIDGAVTHIICSDEDSSRVAQIRKYITKFERIPHLVTSSWVSDSISEKSRLPEHLYQPQCSNSVGNRLSGSTWGLSRLKRFNQP</sequence>
<dbReference type="GO" id="GO:0006303">
    <property type="term" value="P:double-strand break repair via nonhomologous end joining"/>
    <property type="evidence" value="ECO:0007669"/>
    <property type="project" value="TreeGrafter"/>
</dbReference>
<dbReference type="InterPro" id="IPR044125">
    <property type="entry name" value="Adenylation_DNA_ligase_IV"/>
</dbReference>
<dbReference type="GO" id="GO:0005524">
    <property type="term" value="F:ATP binding"/>
    <property type="evidence" value="ECO:0007669"/>
    <property type="project" value="UniProtKB-KW"/>
</dbReference>
<keyword evidence="12 15" id="KW-0234">DNA repair</keyword>
<dbReference type="PROSITE" id="PS00697">
    <property type="entry name" value="DNA_LIGASE_A1"/>
    <property type="match status" value="1"/>
</dbReference>
<dbReference type="GO" id="GO:0006297">
    <property type="term" value="P:nucleotide-excision repair, DNA gap filling"/>
    <property type="evidence" value="ECO:0007669"/>
    <property type="project" value="TreeGrafter"/>
</dbReference>
<evidence type="ECO:0000256" key="11">
    <source>
        <dbReference type="ARBA" id="ARBA00023172"/>
    </source>
</evidence>
<dbReference type="Gene3D" id="3.30.470.30">
    <property type="entry name" value="DNA ligase/mRNA capping enzyme"/>
    <property type="match status" value="1"/>
</dbReference>
<accession>A0A1Y1XR16</accession>
<dbReference type="PROSITE" id="PS50172">
    <property type="entry name" value="BRCT"/>
    <property type="match status" value="2"/>
</dbReference>
<dbReference type="CDD" id="cd07903">
    <property type="entry name" value="Adenylation_DNA_ligase_IV"/>
    <property type="match status" value="1"/>
</dbReference>
<comment type="caution">
    <text evidence="19">The sequence shown here is derived from an EMBL/GenBank/DDBJ whole genome shotgun (WGS) entry which is preliminary data.</text>
</comment>
<proteinExistence type="inferred from homology"/>
<evidence type="ECO:0000256" key="14">
    <source>
        <dbReference type="ARBA" id="ARBA00034003"/>
    </source>
</evidence>
<dbReference type="SUPFAM" id="SSF56091">
    <property type="entry name" value="DNA ligase/mRNA capping enzyme, catalytic domain"/>
    <property type="match status" value="1"/>
</dbReference>
<evidence type="ECO:0000256" key="2">
    <source>
        <dbReference type="ARBA" id="ARBA00004123"/>
    </source>
</evidence>
<dbReference type="GO" id="GO:0003910">
    <property type="term" value="F:DNA ligase (ATP) activity"/>
    <property type="evidence" value="ECO:0007669"/>
    <property type="project" value="UniProtKB-EC"/>
</dbReference>
<dbReference type="SUPFAM" id="SSF117018">
    <property type="entry name" value="ATP-dependent DNA ligase DNA-binding domain"/>
    <property type="match status" value="1"/>
</dbReference>
<dbReference type="InterPro" id="IPR021536">
    <property type="entry name" value="DNA_ligase_IV_dom"/>
</dbReference>
<comment type="similarity">
    <text evidence="3 16">Belongs to the ATP-dependent DNA ligase family.</text>
</comment>
<dbReference type="Pfam" id="PF11411">
    <property type="entry name" value="DNA_ligase_IV"/>
    <property type="match status" value="1"/>
</dbReference>